<dbReference type="AlphaFoldDB" id="A0AAD6LAR5"/>
<sequence>MSAIVDRSANIIPEVLPHLTKEPQGVEAYGHFSAMLSTKPILKIPRLRFNQVNISSISNTNPFSN</sequence>
<proteinExistence type="predicted"/>
<evidence type="ECO:0000313" key="1">
    <source>
        <dbReference type="EMBL" id="KAJ6957256.1"/>
    </source>
</evidence>
<dbReference type="Proteomes" id="UP001164929">
    <property type="component" value="Chromosome 18"/>
</dbReference>
<name>A0AAD6LAR5_9ROSI</name>
<reference evidence="1 2" key="1">
    <citation type="journal article" date="2023" name="Mol. Ecol. Resour.">
        <title>Chromosome-level genome assembly of a triploid poplar Populus alba 'Berolinensis'.</title>
        <authorList>
            <person name="Chen S."/>
            <person name="Yu Y."/>
            <person name="Wang X."/>
            <person name="Wang S."/>
            <person name="Zhang T."/>
            <person name="Zhou Y."/>
            <person name="He R."/>
            <person name="Meng N."/>
            <person name="Wang Y."/>
            <person name="Liu W."/>
            <person name="Liu Z."/>
            <person name="Liu J."/>
            <person name="Guo Q."/>
            <person name="Huang H."/>
            <person name="Sederoff R.R."/>
            <person name="Wang G."/>
            <person name="Qu G."/>
            <person name="Chen S."/>
        </authorList>
    </citation>
    <scope>NUCLEOTIDE SEQUENCE [LARGE SCALE GENOMIC DNA]</scope>
    <source>
        <strain evidence="1">SC-2020</strain>
    </source>
</reference>
<keyword evidence="2" id="KW-1185">Reference proteome</keyword>
<gene>
    <name evidence="1" type="ORF">NC653_039249</name>
</gene>
<evidence type="ECO:0000313" key="2">
    <source>
        <dbReference type="Proteomes" id="UP001164929"/>
    </source>
</evidence>
<dbReference type="EMBL" id="JAQIZT010000018">
    <property type="protein sequence ID" value="KAJ6957256.1"/>
    <property type="molecule type" value="Genomic_DNA"/>
</dbReference>
<accession>A0AAD6LAR5</accession>
<protein>
    <submittedName>
        <fullName evidence="1">Uncharacterized protein</fullName>
    </submittedName>
</protein>
<organism evidence="1 2">
    <name type="scientific">Populus alba x Populus x berolinensis</name>
    <dbReference type="NCBI Taxonomy" id="444605"/>
    <lineage>
        <taxon>Eukaryota</taxon>
        <taxon>Viridiplantae</taxon>
        <taxon>Streptophyta</taxon>
        <taxon>Embryophyta</taxon>
        <taxon>Tracheophyta</taxon>
        <taxon>Spermatophyta</taxon>
        <taxon>Magnoliopsida</taxon>
        <taxon>eudicotyledons</taxon>
        <taxon>Gunneridae</taxon>
        <taxon>Pentapetalae</taxon>
        <taxon>rosids</taxon>
        <taxon>fabids</taxon>
        <taxon>Malpighiales</taxon>
        <taxon>Salicaceae</taxon>
        <taxon>Saliceae</taxon>
        <taxon>Populus</taxon>
    </lineage>
</organism>
<comment type="caution">
    <text evidence="1">The sequence shown here is derived from an EMBL/GenBank/DDBJ whole genome shotgun (WGS) entry which is preliminary data.</text>
</comment>